<comment type="caution">
    <text evidence="1">The sequence shown here is derived from an EMBL/GenBank/DDBJ whole genome shotgun (WGS) entry which is preliminary data.</text>
</comment>
<protein>
    <submittedName>
        <fullName evidence="1">Uncharacterized protein</fullName>
    </submittedName>
</protein>
<dbReference type="RefSeq" id="WP_127345062.1">
    <property type="nucleotide sequence ID" value="NZ_RJJX01000047.1"/>
</dbReference>
<gene>
    <name evidence="1" type="ORF">DLK05_16545</name>
</gene>
<accession>A0A434AEL1</accession>
<sequence length="60" mass="6790">MKKNTFKKQSVNVEFYISDLQNKDLKDINGGGILWYLLGYAMGTINKVGNDTGSQLMLFQ</sequence>
<evidence type="ECO:0000313" key="1">
    <source>
        <dbReference type="EMBL" id="RUT72824.1"/>
    </source>
</evidence>
<keyword evidence="2" id="KW-1185">Reference proteome</keyword>
<name>A0A434AEL1_9BACT</name>
<dbReference type="EMBL" id="RJJX01000047">
    <property type="protein sequence ID" value="RUT72824.1"/>
    <property type="molecule type" value="Genomic_DNA"/>
</dbReference>
<organism evidence="1 2">
    <name type="scientific">Ancylomarina longa</name>
    <dbReference type="NCBI Taxonomy" id="2487017"/>
    <lineage>
        <taxon>Bacteria</taxon>
        <taxon>Pseudomonadati</taxon>
        <taxon>Bacteroidota</taxon>
        <taxon>Bacteroidia</taxon>
        <taxon>Marinilabiliales</taxon>
        <taxon>Marinifilaceae</taxon>
        <taxon>Ancylomarina</taxon>
    </lineage>
</organism>
<proteinExistence type="predicted"/>
<dbReference type="AlphaFoldDB" id="A0A434AEL1"/>
<dbReference type="Proteomes" id="UP000282985">
    <property type="component" value="Unassembled WGS sequence"/>
</dbReference>
<evidence type="ECO:0000313" key="2">
    <source>
        <dbReference type="Proteomes" id="UP000282985"/>
    </source>
</evidence>
<reference evidence="1 2" key="1">
    <citation type="submission" date="2018-11" db="EMBL/GenBank/DDBJ databases">
        <title>Parancylomarina longa gen. nov., sp. nov., isolated from sediments of southern Okinawa.</title>
        <authorList>
            <person name="Fu T."/>
        </authorList>
    </citation>
    <scope>NUCLEOTIDE SEQUENCE [LARGE SCALE GENOMIC DNA]</scope>
    <source>
        <strain evidence="1 2">T3-2 S1-C</strain>
    </source>
</reference>